<dbReference type="RefSeq" id="WP_283172247.1">
    <property type="nucleotide sequence ID" value="NZ_JAPNOA010000009.1"/>
</dbReference>
<dbReference type="InterPro" id="IPR014025">
    <property type="entry name" value="Glutaredoxin_subgr"/>
</dbReference>
<name>A0A9X3IRN1_9GAMM</name>
<sequence length="78" mass="8835">MQKVTIYGRDNCGYCRMARDLCERRGFEFRYIDMIAEGISKADLQSTLGRPVYTVPQILIGSEYIGGYTDFAARVGAR</sequence>
<evidence type="ECO:0000313" key="3">
    <source>
        <dbReference type="Proteomes" id="UP001150830"/>
    </source>
</evidence>
<accession>A0A9X3IRN1</accession>
<evidence type="ECO:0000313" key="2">
    <source>
        <dbReference type="EMBL" id="MCY0964029.1"/>
    </source>
</evidence>
<keyword evidence="3" id="KW-1185">Reference proteome</keyword>
<dbReference type="InterPro" id="IPR002109">
    <property type="entry name" value="Glutaredoxin"/>
</dbReference>
<dbReference type="AlphaFoldDB" id="A0A9X3IRN1"/>
<protein>
    <submittedName>
        <fullName evidence="2">GrxA family glutaredoxin</fullName>
    </submittedName>
</protein>
<dbReference type="PRINTS" id="PR00160">
    <property type="entry name" value="GLUTAREDOXIN"/>
</dbReference>
<dbReference type="Gene3D" id="3.40.30.10">
    <property type="entry name" value="Glutaredoxin"/>
    <property type="match status" value="1"/>
</dbReference>
<dbReference type="InterPro" id="IPR036249">
    <property type="entry name" value="Thioredoxin-like_sf"/>
</dbReference>
<organism evidence="2 3">
    <name type="scientific">Parathalassolituus penaei</name>
    <dbReference type="NCBI Taxonomy" id="2997323"/>
    <lineage>
        <taxon>Bacteria</taxon>
        <taxon>Pseudomonadati</taxon>
        <taxon>Pseudomonadota</taxon>
        <taxon>Gammaproteobacteria</taxon>
        <taxon>Oceanospirillales</taxon>
        <taxon>Oceanospirillaceae</taxon>
        <taxon>Parathalassolituus</taxon>
    </lineage>
</organism>
<reference evidence="2" key="1">
    <citation type="submission" date="2022-11" db="EMBL/GenBank/DDBJ databases">
        <title>Parathalassolutuus dongxingensis gen. nov., sp. nov., a novel member of family Oceanospirillaceae isolated from a coastal shrimp pond in Guangxi, China.</title>
        <authorList>
            <person name="Chen H."/>
        </authorList>
    </citation>
    <scope>NUCLEOTIDE SEQUENCE</scope>
    <source>
        <strain evidence="2">G-43</strain>
    </source>
</reference>
<dbReference type="SUPFAM" id="SSF52833">
    <property type="entry name" value="Thioredoxin-like"/>
    <property type="match status" value="1"/>
</dbReference>
<evidence type="ECO:0000259" key="1">
    <source>
        <dbReference type="Pfam" id="PF00462"/>
    </source>
</evidence>
<dbReference type="EMBL" id="JAPNOA010000009">
    <property type="protein sequence ID" value="MCY0964029.1"/>
    <property type="molecule type" value="Genomic_DNA"/>
</dbReference>
<proteinExistence type="predicted"/>
<dbReference type="Proteomes" id="UP001150830">
    <property type="component" value="Unassembled WGS sequence"/>
</dbReference>
<dbReference type="NCBIfam" id="NF008401">
    <property type="entry name" value="PRK11200.1"/>
    <property type="match status" value="1"/>
</dbReference>
<feature type="domain" description="Glutaredoxin" evidence="1">
    <location>
        <begin position="4"/>
        <end position="65"/>
    </location>
</feature>
<comment type="caution">
    <text evidence="2">The sequence shown here is derived from an EMBL/GenBank/DDBJ whole genome shotgun (WGS) entry which is preliminary data.</text>
</comment>
<dbReference type="Pfam" id="PF00462">
    <property type="entry name" value="Glutaredoxin"/>
    <property type="match status" value="1"/>
</dbReference>
<dbReference type="CDD" id="cd02066">
    <property type="entry name" value="GRX_family"/>
    <property type="match status" value="1"/>
</dbReference>
<gene>
    <name evidence="2" type="ORF">OUO13_02410</name>
</gene>
<dbReference type="PROSITE" id="PS51354">
    <property type="entry name" value="GLUTAREDOXIN_2"/>
    <property type="match status" value="1"/>
</dbReference>